<reference evidence="1 2" key="1">
    <citation type="submission" date="2018-09" db="EMBL/GenBank/DDBJ databases">
        <title>Genomic investigation of the strawberry pathogen Phytophthora fragariae indicates pathogenicity is determined by transcriptional variation in three key races.</title>
        <authorList>
            <person name="Adams T.M."/>
            <person name="Armitage A.D."/>
            <person name="Sobczyk M.K."/>
            <person name="Bates H.J."/>
            <person name="Dunwell J.M."/>
            <person name="Nellist C.F."/>
            <person name="Harrison R.J."/>
        </authorList>
    </citation>
    <scope>NUCLEOTIDE SEQUENCE [LARGE SCALE GENOMIC DNA]</scope>
    <source>
        <strain evidence="1 2">BC-23</strain>
    </source>
</reference>
<dbReference type="Proteomes" id="UP000476176">
    <property type="component" value="Unassembled WGS sequence"/>
</dbReference>
<dbReference type="AlphaFoldDB" id="A0A6G0M9Z2"/>
<organism evidence="1 2">
    <name type="scientific">Phytophthora fragariae</name>
    <dbReference type="NCBI Taxonomy" id="53985"/>
    <lineage>
        <taxon>Eukaryota</taxon>
        <taxon>Sar</taxon>
        <taxon>Stramenopiles</taxon>
        <taxon>Oomycota</taxon>
        <taxon>Peronosporomycetes</taxon>
        <taxon>Peronosporales</taxon>
        <taxon>Peronosporaceae</taxon>
        <taxon>Phytophthora</taxon>
    </lineage>
</organism>
<dbReference type="EMBL" id="QXGC01007328">
    <property type="protein sequence ID" value="KAE9160570.1"/>
    <property type="molecule type" value="Genomic_DNA"/>
</dbReference>
<evidence type="ECO:0000313" key="1">
    <source>
        <dbReference type="EMBL" id="KAE9160570.1"/>
    </source>
</evidence>
<sequence length="44" mass="4570">GQKATWPSVGWCFPQIKATGPSVGWCFPQMKVRVRAAGGGGAPP</sequence>
<accession>A0A6G0M9Z2</accession>
<evidence type="ECO:0000313" key="2">
    <source>
        <dbReference type="Proteomes" id="UP000476176"/>
    </source>
</evidence>
<name>A0A6G0M9Z2_9STRA</name>
<feature type="non-terminal residue" evidence="1">
    <location>
        <position position="1"/>
    </location>
</feature>
<protein>
    <submittedName>
        <fullName evidence="1">Uncharacterized protein</fullName>
    </submittedName>
</protein>
<gene>
    <name evidence="1" type="ORF">PF004_g31136</name>
</gene>
<proteinExistence type="predicted"/>
<comment type="caution">
    <text evidence="1">The sequence shown here is derived from an EMBL/GenBank/DDBJ whole genome shotgun (WGS) entry which is preliminary data.</text>
</comment>